<organism evidence="2 3">
    <name type="scientific">Ambispora leptoticha</name>
    <dbReference type="NCBI Taxonomy" id="144679"/>
    <lineage>
        <taxon>Eukaryota</taxon>
        <taxon>Fungi</taxon>
        <taxon>Fungi incertae sedis</taxon>
        <taxon>Mucoromycota</taxon>
        <taxon>Glomeromycotina</taxon>
        <taxon>Glomeromycetes</taxon>
        <taxon>Archaeosporales</taxon>
        <taxon>Ambisporaceae</taxon>
        <taxon>Ambispora</taxon>
    </lineage>
</organism>
<keyword evidence="3" id="KW-1185">Reference proteome</keyword>
<proteinExistence type="predicted"/>
<gene>
    <name evidence="2" type="ORF">ALEPTO_LOCUS2582</name>
</gene>
<evidence type="ECO:0000313" key="2">
    <source>
        <dbReference type="EMBL" id="CAG8482899.1"/>
    </source>
</evidence>
<name>A0A9N8WCU5_9GLOM</name>
<accession>A0A9N8WCU5</accession>
<comment type="caution">
    <text evidence="2">The sequence shown here is derived from an EMBL/GenBank/DDBJ whole genome shotgun (WGS) entry which is preliminary data.</text>
</comment>
<evidence type="ECO:0000313" key="3">
    <source>
        <dbReference type="Proteomes" id="UP000789508"/>
    </source>
</evidence>
<dbReference type="Proteomes" id="UP000789508">
    <property type="component" value="Unassembled WGS sequence"/>
</dbReference>
<feature type="region of interest" description="Disordered" evidence="1">
    <location>
        <begin position="1"/>
        <end position="32"/>
    </location>
</feature>
<dbReference type="AlphaFoldDB" id="A0A9N8WCU5"/>
<protein>
    <submittedName>
        <fullName evidence="2">11283_t:CDS:1</fullName>
    </submittedName>
</protein>
<sequence length="102" mass="10955">MLSAESFDSFPYTATTTPYHRPYGNFNNNEDGENDTSAVFNLLGSNNHNDIEQLIVSLASATTTPFFGNLGDDFGTSPTTNNIVSSRNNIINTLGHGGGYNS</sequence>
<dbReference type="EMBL" id="CAJVPS010000392">
    <property type="protein sequence ID" value="CAG8482899.1"/>
    <property type="molecule type" value="Genomic_DNA"/>
</dbReference>
<feature type="non-terminal residue" evidence="2">
    <location>
        <position position="102"/>
    </location>
</feature>
<evidence type="ECO:0000256" key="1">
    <source>
        <dbReference type="SAM" id="MobiDB-lite"/>
    </source>
</evidence>
<reference evidence="2" key="1">
    <citation type="submission" date="2021-06" db="EMBL/GenBank/DDBJ databases">
        <authorList>
            <person name="Kallberg Y."/>
            <person name="Tangrot J."/>
            <person name="Rosling A."/>
        </authorList>
    </citation>
    <scope>NUCLEOTIDE SEQUENCE</scope>
    <source>
        <strain evidence="2">FL130A</strain>
    </source>
</reference>